<dbReference type="RefSeq" id="WP_234861424.1">
    <property type="nucleotide sequence ID" value="NZ_JAKEVZ010000007.1"/>
</dbReference>
<gene>
    <name evidence="1" type="ORF">L0U89_10165</name>
</gene>
<evidence type="ECO:0000313" key="1">
    <source>
        <dbReference type="EMBL" id="MCF1751433.1"/>
    </source>
</evidence>
<name>A0ABS9BX27_9BACT</name>
<evidence type="ECO:0000313" key="2">
    <source>
        <dbReference type="Proteomes" id="UP001201449"/>
    </source>
</evidence>
<sequence>MRVVREFSKEGIRLSIFSWNNKYLIKYELGPMEQTFKIPEMDVLDESDLEVFFEGDFFDAVKDRFKEMGESFRKKLENF</sequence>
<reference evidence="1 2" key="1">
    <citation type="submission" date="2022-01" db="EMBL/GenBank/DDBJ databases">
        <title>Mariniradius saccharolyticus sp. nov., isolated from sediment of a river.</title>
        <authorList>
            <person name="Liu H."/>
        </authorList>
    </citation>
    <scope>NUCLEOTIDE SEQUENCE [LARGE SCALE GENOMIC DNA]</scope>
    <source>
        <strain evidence="1 2">RY-2</strain>
    </source>
</reference>
<comment type="caution">
    <text evidence="1">The sequence shown here is derived from an EMBL/GenBank/DDBJ whole genome shotgun (WGS) entry which is preliminary data.</text>
</comment>
<proteinExistence type="predicted"/>
<dbReference type="EMBL" id="JAKEVZ010000007">
    <property type="protein sequence ID" value="MCF1751433.1"/>
    <property type="molecule type" value="Genomic_DNA"/>
</dbReference>
<keyword evidence="2" id="KW-1185">Reference proteome</keyword>
<accession>A0ABS9BX27</accession>
<organism evidence="1 2">
    <name type="scientific">Mariniradius sediminis</name>
    <dbReference type="NCBI Taxonomy" id="2909237"/>
    <lineage>
        <taxon>Bacteria</taxon>
        <taxon>Pseudomonadati</taxon>
        <taxon>Bacteroidota</taxon>
        <taxon>Cytophagia</taxon>
        <taxon>Cytophagales</taxon>
        <taxon>Cyclobacteriaceae</taxon>
        <taxon>Mariniradius</taxon>
    </lineage>
</organism>
<dbReference type="Proteomes" id="UP001201449">
    <property type="component" value="Unassembled WGS sequence"/>
</dbReference>
<protein>
    <submittedName>
        <fullName evidence="1">Uncharacterized protein</fullName>
    </submittedName>
</protein>